<organism evidence="2 3">
    <name type="scientific">Entamoeba histolytica</name>
    <dbReference type="NCBI Taxonomy" id="5759"/>
    <lineage>
        <taxon>Eukaryota</taxon>
        <taxon>Amoebozoa</taxon>
        <taxon>Evosea</taxon>
        <taxon>Archamoebae</taxon>
        <taxon>Mastigamoebida</taxon>
        <taxon>Entamoebidae</taxon>
        <taxon>Entamoeba</taxon>
    </lineage>
</organism>
<keyword evidence="1" id="KW-0812">Transmembrane</keyword>
<gene>
    <name evidence="2" type="ORF">CL6EHI_068710</name>
</gene>
<dbReference type="VEuPathDB" id="AmoebaDB:KM1_066890"/>
<dbReference type="VEuPathDB" id="AmoebaDB:EHI5A_024490"/>
<proteinExistence type="predicted"/>
<name>A0A5K1U4F6_ENTHI</name>
<dbReference type="VEuPathDB" id="AmoebaDB:EHI_068710"/>
<dbReference type="VEuPathDB" id="AmoebaDB:EHI7A_031630"/>
<evidence type="ECO:0000313" key="2">
    <source>
        <dbReference type="EMBL" id="GAT92132.1"/>
    </source>
</evidence>
<dbReference type="EMBL" id="BDEQ01000001">
    <property type="protein sequence ID" value="GAT92132.1"/>
    <property type="molecule type" value="Genomic_DNA"/>
</dbReference>
<evidence type="ECO:0000256" key="1">
    <source>
        <dbReference type="SAM" id="Phobius"/>
    </source>
</evidence>
<accession>A0A5K1U4F6</accession>
<dbReference type="VEuPathDB" id="AmoebaDB:EHI8A_028910"/>
<dbReference type="OMA" id="NDEYWVA"/>
<feature type="transmembrane region" description="Helical" evidence="1">
    <location>
        <begin position="202"/>
        <end position="220"/>
    </location>
</feature>
<feature type="transmembrane region" description="Helical" evidence="1">
    <location>
        <begin position="122"/>
        <end position="146"/>
    </location>
</feature>
<keyword evidence="1" id="KW-1133">Transmembrane helix</keyword>
<protein>
    <submittedName>
        <fullName evidence="2">Uncharacterized protein</fullName>
    </submittedName>
</protein>
<dbReference type="AlphaFoldDB" id="A0A5K1U4F6"/>
<comment type="caution">
    <text evidence="2">The sequence shown here is derived from an EMBL/GenBank/DDBJ whole genome shotgun (WGS) entry which is preliminary data.</text>
</comment>
<evidence type="ECO:0000313" key="3">
    <source>
        <dbReference type="Proteomes" id="UP000078387"/>
    </source>
</evidence>
<sequence length="260" mass="31601">MTHQFTFIKDSIYHSTGVFEYNDEYWIAHLKGEDLKVSWKNVTALSLEYRIYKDGKFFIELEERQLVKSHNLRCVYFYFERKDFFELENFIYEHKLSKLPHPNHYQMEYPFVKIYSKHMRQVLNFLTTVMNTLMFLVLFAKLYNFIDRKTGGLTRLQNELLLLMDWFSERIPTTSFVVSIPFLPWKYTFYFIRYLVNSLDEISLVIFYTTTMLIYVFSYWRGIVSSLKLFLNLILLLKRLCNTIKETIIAKKQQNEIKQE</sequence>
<keyword evidence="1" id="KW-0472">Membrane</keyword>
<dbReference type="Proteomes" id="UP000078387">
    <property type="component" value="Unassembled WGS sequence"/>
</dbReference>
<reference evidence="2 3" key="1">
    <citation type="submission" date="2016-05" db="EMBL/GenBank/DDBJ databases">
        <title>First whole genome sequencing of Entamoeba histolytica HM1:IMSS-clone-6.</title>
        <authorList>
            <person name="Mukherjee Avik.K."/>
            <person name="Izumyama S."/>
            <person name="Nakada-Tsukui K."/>
            <person name="Nozaki T."/>
        </authorList>
    </citation>
    <scope>NUCLEOTIDE SEQUENCE [LARGE SCALE GENOMIC DNA]</scope>
    <source>
        <strain evidence="2 3">HM1:IMSS clone 6</strain>
    </source>
</reference>